<dbReference type="Proteomes" id="UP001353858">
    <property type="component" value="Unassembled WGS sequence"/>
</dbReference>
<evidence type="ECO:0000256" key="1">
    <source>
        <dbReference type="ARBA" id="ARBA00004589"/>
    </source>
</evidence>
<keyword evidence="3 9" id="KW-0812">Transmembrane</keyword>
<name>A0AAN7PRQ5_9COLE</name>
<evidence type="ECO:0000256" key="8">
    <source>
        <dbReference type="ARBA" id="ARBA00023288"/>
    </source>
</evidence>
<evidence type="ECO:0000256" key="4">
    <source>
        <dbReference type="ARBA" id="ARBA00022729"/>
    </source>
</evidence>
<sequence length="273" mass="30665">MAKLICLTIFAFLVVGGSSLKCYTYKCESRNGRNCSANTDLKHLTCGIPGTGYQSICSYSKLKQNHYKCNVLNTKSKKKRYERIKKEKGMNKRKRKKTHKKCLEKGVSFGQTATNDLICYVCELQGTEACDDPFDRSQIASAACSSLVYSNRARQRDDETENPDELIKLDGKLRGAPVLNKIFHRNTSAEMTFKYVCVKIELESDGNRGIVRTCQRAWRDVADVCDFIKQELDPNVNLKNCNVCENDNCNAGSLFSASLLMVLISVILFTSGL</sequence>
<reference evidence="12" key="1">
    <citation type="submission" date="2023-01" db="EMBL/GenBank/DDBJ databases">
        <title>Key to firefly adult light organ development and bioluminescence: homeobox transcription factors regulate luciferase expression and transportation to peroxisome.</title>
        <authorList>
            <person name="Fu X."/>
        </authorList>
    </citation>
    <scope>NUCLEOTIDE SEQUENCE [LARGE SCALE GENOMIC DNA]</scope>
</reference>
<dbReference type="GO" id="GO:0030431">
    <property type="term" value="P:sleep"/>
    <property type="evidence" value="ECO:0007669"/>
    <property type="project" value="InterPro"/>
</dbReference>
<evidence type="ECO:0000313" key="12">
    <source>
        <dbReference type="Proteomes" id="UP001353858"/>
    </source>
</evidence>
<evidence type="ECO:0000313" key="11">
    <source>
        <dbReference type="EMBL" id="KAK4874042.1"/>
    </source>
</evidence>
<dbReference type="InterPro" id="IPR031424">
    <property type="entry name" value="QVR-like"/>
</dbReference>
<evidence type="ECO:0000256" key="2">
    <source>
        <dbReference type="ARBA" id="ARBA00022622"/>
    </source>
</evidence>
<proteinExistence type="predicted"/>
<organism evidence="11 12">
    <name type="scientific">Aquatica leii</name>
    <dbReference type="NCBI Taxonomy" id="1421715"/>
    <lineage>
        <taxon>Eukaryota</taxon>
        <taxon>Metazoa</taxon>
        <taxon>Ecdysozoa</taxon>
        <taxon>Arthropoda</taxon>
        <taxon>Hexapoda</taxon>
        <taxon>Insecta</taxon>
        <taxon>Pterygota</taxon>
        <taxon>Neoptera</taxon>
        <taxon>Endopterygota</taxon>
        <taxon>Coleoptera</taxon>
        <taxon>Polyphaga</taxon>
        <taxon>Elateriformia</taxon>
        <taxon>Elateroidea</taxon>
        <taxon>Lampyridae</taxon>
        <taxon>Luciolinae</taxon>
        <taxon>Aquatica</taxon>
    </lineage>
</organism>
<evidence type="ECO:0000256" key="9">
    <source>
        <dbReference type="SAM" id="Phobius"/>
    </source>
</evidence>
<dbReference type="PANTHER" id="PTHR33562">
    <property type="entry name" value="ATILLA, ISOFORM B-RELATED-RELATED"/>
    <property type="match status" value="1"/>
</dbReference>
<evidence type="ECO:0000256" key="7">
    <source>
        <dbReference type="ARBA" id="ARBA00023180"/>
    </source>
</evidence>
<dbReference type="Pfam" id="PF17064">
    <property type="entry name" value="QVR"/>
    <property type="match status" value="1"/>
</dbReference>
<feature type="transmembrane region" description="Helical" evidence="9">
    <location>
        <begin position="251"/>
        <end position="270"/>
    </location>
</feature>
<keyword evidence="6 9" id="KW-0472">Membrane</keyword>
<evidence type="ECO:0000256" key="5">
    <source>
        <dbReference type="ARBA" id="ARBA00022989"/>
    </source>
</evidence>
<evidence type="ECO:0000256" key="10">
    <source>
        <dbReference type="SAM" id="SignalP"/>
    </source>
</evidence>
<dbReference type="GO" id="GO:0098552">
    <property type="term" value="C:side of membrane"/>
    <property type="evidence" value="ECO:0007669"/>
    <property type="project" value="UniProtKB-KW"/>
</dbReference>
<keyword evidence="4 10" id="KW-0732">Signal</keyword>
<comment type="caution">
    <text evidence="11">The sequence shown here is derived from an EMBL/GenBank/DDBJ whole genome shotgun (WGS) entry which is preliminary data.</text>
</comment>
<dbReference type="InterPro" id="IPR050975">
    <property type="entry name" value="Sleep_regulator"/>
</dbReference>
<dbReference type="EMBL" id="JARPUR010000006">
    <property type="protein sequence ID" value="KAK4874042.1"/>
    <property type="molecule type" value="Genomic_DNA"/>
</dbReference>
<evidence type="ECO:0000256" key="6">
    <source>
        <dbReference type="ARBA" id="ARBA00023136"/>
    </source>
</evidence>
<keyword evidence="2" id="KW-0336">GPI-anchor</keyword>
<keyword evidence="7" id="KW-0325">Glycoprotein</keyword>
<feature type="signal peptide" evidence="10">
    <location>
        <begin position="1"/>
        <end position="19"/>
    </location>
</feature>
<keyword evidence="5 9" id="KW-1133">Transmembrane helix</keyword>
<keyword evidence="8" id="KW-0449">Lipoprotein</keyword>
<protein>
    <recommendedName>
        <fullName evidence="13">Protein sleepless</fullName>
    </recommendedName>
</protein>
<evidence type="ECO:0000256" key="3">
    <source>
        <dbReference type="ARBA" id="ARBA00022692"/>
    </source>
</evidence>
<dbReference type="GO" id="GO:0032222">
    <property type="term" value="P:regulation of synaptic transmission, cholinergic"/>
    <property type="evidence" value="ECO:0007669"/>
    <property type="project" value="InterPro"/>
</dbReference>
<gene>
    <name evidence="11" type="ORF">RN001_013402</name>
</gene>
<feature type="chain" id="PRO_5042986225" description="Protein sleepless" evidence="10">
    <location>
        <begin position="20"/>
        <end position="273"/>
    </location>
</feature>
<dbReference type="AlphaFoldDB" id="A0AAN7PRQ5"/>
<keyword evidence="12" id="KW-1185">Reference proteome</keyword>
<evidence type="ECO:0008006" key="13">
    <source>
        <dbReference type="Google" id="ProtNLM"/>
    </source>
</evidence>
<comment type="subcellular location">
    <subcellularLocation>
        <location evidence="1">Membrane</location>
        <topology evidence="1">Lipid-anchor</topology>
        <topology evidence="1">GPI-anchor</topology>
    </subcellularLocation>
</comment>
<accession>A0AAN7PRQ5</accession>